<gene>
    <name evidence="1" type="ORF">acsn021_29470</name>
</gene>
<evidence type="ECO:0000313" key="1">
    <source>
        <dbReference type="EMBL" id="BCJ95378.1"/>
    </source>
</evidence>
<dbReference type="InterPro" id="IPR021215">
    <property type="entry name" value="DUF2752"/>
</dbReference>
<dbReference type="EMBL" id="AP023367">
    <property type="protein sequence ID" value="BCJ95378.1"/>
    <property type="molecule type" value="Genomic_DNA"/>
</dbReference>
<name>A0A6S6R8T1_9FIRM</name>
<dbReference type="RefSeq" id="WP_184094221.1">
    <property type="nucleotide sequence ID" value="NZ_AP023367.1"/>
</dbReference>
<proteinExistence type="predicted"/>
<protein>
    <submittedName>
        <fullName evidence="1">Uncharacterized protein</fullName>
    </submittedName>
</protein>
<sequence length="143" mass="16498">MLNIIVDLIKRYWIGIVLCIIVLPIINFLFGTVCLSTLIAGIPCPTCGITRATGYLLTGRVKESMQMHPLLFLIIGGFILYIFLKKNLKNYRFFIKFYVILCTLIFFFFYIYRMQNEFPNTAPMVYNKDNVVATVLKAAGYIK</sequence>
<keyword evidence="2" id="KW-1185">Reference proteome</keyword>
<reference evidence="1 2" key="1">
    <citation type="journal article" date="2016" name="Int. J. Syst. Evol. Microbiol.">
        <title>Descriptions of Anaerotaenia torta gen. nov., sp. nov. and Anaerocolumna cellulosilytica gen. nov., sp. nov. isolated from a methanogenic reactor of cattle waste.</title>
        <authorList>
            <person name="Uek A."/>
            <person name="Ohtaki Y."/>
            <person name="Kaku N."/>
            <person name="Ueki K."/>
        </authorList>
    </citation>
    <scope>NUCLEOTIDE SEQUENCE [LARGE SCALE GENOMIC DNA]</scope>
    <source>
        <strain evidence="1 2">SN021</strain>
    </source>
</reference>
<organism evidence="1 2">
    <name type="scientific">Anaerocolumna cellulosilytica</name>
    <dbReference type="NCBI Taxonomy" id="433286"/>
    <lineage>
        <taxon>Bacteria</taxon>
        <taxon>Bacillati</taxon>
        <taxon>Bacillota</taxon>
        <taxon>Clostridia</taxon>
        <taxon>Lachnospirales</taxon>
        <taxon>Lachnospiraceae</taxon>
        <taxon>Anaerocolumna</taxon>
    </lineage>
</organism>
<dbReference type="Pfam" id="PF10825">
    <property type="entry name" value="DUF2752"/>
    <property type="match status" value="1"/>
</dbReference>
<accession>A0A6S6R8T1</accession>
<evidence type="ECO:0000313" key="2">
    <source>
        <dbReference type="Proteomes" id="UP000515561"/>
    </source>
</evidence>
<dbReference type="KEGG" id="acel:acsn021_29470"/>
<dbReference type="Proteomes" id="UP000515561">
    <property type="component" value="Chromosome"/>
</dbReference>
<dbReference type="AlphaFoldDB" id="A0A6S6R8T1"/>